<organism evidence="6 7">
    <name type="scientific">Desertihabitans brevis</name>
    <dbReference type="NCBI Taxonomy" id="2268447"/>
    <lineage>
        <taxon>Bacteria</taxon>
        <taxon>Bacillati</taxon>
        <taxon>Actinomycetota</taxon>
        <taxon>Actinomycetes</taxon>
        <taxon>Propionibacteriales</taxon>
        <taxon>Propionibacteriaceae</taxon>
        <taxon>Desertihabitans</taxon>
    </lineage>
</organism>
<dbReference type="InterPro" id="IPR036271">
    <property type="entry name" value="Tet_transcr_reg_TetR-rel_C_sf"/>
</dbReference>
<dbReference type="InterPro" id="IPR049445">
    <property type="entry name" value="TetR_SbtR-like_C"/>
</dbReference>
<accession>A0A367YZ48</accession>
<keyword evidence="7" id="KW-1185">Reference proteome</keyword>
<reference evidence="6 7" key="1">
    <citation type="submission" date="2018-07" db="EMBL/GenBank/DDBJ databases">
        <title>Desertimonas flava gen. nov. sp. nov.</title>
        <authorList>
            <person name="Liu S."/>
        </authorList>
    </citation>
    <scope>NUCLEOTIDE SEQUENCE [LARGE SCALE GENOMIC DNA]</scope>
    <source>
        <strain evidence="6 7">16Sb5-5</strain>
    </source>
</reference>
<dbReference type="Proteomes" id="UP000252770">
    <property type="component" value="Unassembled WGS sequence"/>
</dbReference>
<gene>
    <name evidence="6" type="ORF">DT076_01705</name>
</gene>
<dbReference type="AlphaFoldDB" id="A0A367YZ48"/>
<name>A0A367YZ48_9ACTN</name>
<dbReference type="SUPFAM" id="SSF46689">
    <property type="entry name" value="Homeodomain-like"/>
    <property type="match status" value="1"/>
</dbReference>
<dbReference type="SUPFAM" id="SSF48498">
    <property type="entry name" value="Tetracyclin repressor-like, C-terminal domain"/>
    <property type="match status" value="1"/>
</dbReference>
<keyword evidence="1" id="KW-0805">Transcription regulation</keyword>
<protein>
    <submittedName>
        <fullName evidence="6">TetR/AcrR family transcriptional regulator</fullName>
    </submittedName>
</protein>
<comment type="caution">
    <text evidence="6">The sequence shown here is derived from an EMBL/GenBank/DDBJ whole genome shotgun (WGS) entry which is preliminary data.</text>
</comment>
<feature type="DNA-binding region" description="H-T-H motif" evidence="4">
    <location>
        <begin position="36"/>
        <end position="55"/>
    </location>
</feature>
<dbReference type="PANTHER" id="PTHR30055">
    <property type="entry name" value="HTH-TYPE TRANSCRIPTIONAL REGULATOR RUTR"/>
    <property type="match status" value="1"/>
</dbReference>
<dbReference type="PRINTS" id="PR00455">
    <property type="entry name" value="HTHTETR"/>
</dbReference>
<dbReference type="PROSITE" id="PS50977">
    <property type="entry name" value="HTH_TETR_2"/>
    <property type="match status" value="1"/>
</dbReference>
<evidence type="ECO:0000256" key="3">
    <source>
        <dbReference type="ARBA" id="ARBA00023163"/>
    </source>
</evidence>
<dbReference type="Pfam" id="PF00440">
    <property type="entry name" value="TetR_N"/>
    <property type="match status" value="1"/>
</dbReference>
<feature type="domain" description="HTH tetR-type" evidence="5">
    <location>
        <begin position="14"/>
        <end position="73"/>
    </location>
</feature>
<dbReference type="PANTHER" id="PTHR30055:SF234">
    <property type="entry name" value="HTH-TYPE TRANSCRIPTIONAL REGULATOR BETI"/>
    <property type="match status" value="1"/>
</dbReference>
<evidence type="ECO:0000256" key="2">
    <source>
        <dbReference type="ARBA" id="ARBA00023125"/>
    </source>
</evidence>
<evidence type="ECO:0000256" key="4">
    <source>
        <dbReference type="PROSITE-ProRule" id="PRU00335"/>
    </source>
</evidence>
<keyword evidence="2 4" id="KW-0238">DNA-binding</keyword>
<dbReference type="RefSeq" id="WP_114124896.1">
    <property type="nucleotide sequence ID" value="NZ_QOUI01000001.1"/>
</dbReference>
<dbReference type="Pfam" id="PF21597">
    <property type="entry name" value="TetR_C_43"/>
    <property type="match status" value="1"/>
</dbReference>
<evidence type="ECO:0000313" key="6">
    <source>
        <dbReference type="EMBL" id="RCK71193.1"/>
    </source>
</evidence>
<dbReference type="Gene3D" id="1.10.357.10">
    <property type="entry name" value="Tetracycline Repressor, domain 2"/>
    <property type="match status" value="1"/>
</dbReference>
<evidence type="ECO:0000256" key="1">
    <source>
        <dbReference type="ARBA" id="ARBA00023015"/>
    </source>
</evidence>
<dbReference type="InterPro" id="IPR009057">
    <property type="entry name" value="Homeodomain-like_sf"/>
</dbReference>
<dbReference type="GO" id="GO:0000976">
    <property type="term" value="F:transcription cis-regulatory region binding"/>
    <property type="evidence" value="ECO:0007669"/>
    <property type="project" value="TreeGrafter"/>
</dbReference>
<dbReference type="InterPro" id="IPR001647">
    <property type="entry name" value="HTH_TetR"/>
</dbReference>
<dbReference type="EMBL" id="QOUI01000001">
    <property type="protein sequence ID" value="RCK71193.1"/>
    <property type="molecule type" value="Genomic_DNA"/>
</dbReference>
<dbReference type="GO" id="GO:0003700">
    <property type="term" value="F:DNA-binding transcription factor activity"/>
    <property type="evidence" value="ECO:0007669"/>
    <property type="project" value="TreeGrafter"/>
</dbReference>
<evidence type="ECO:0000313" key="7">
    <source>
        <dbReference type="Proteomes" id="UP000252770"/>
    </source>
</evidence>
<proteinExistence type="predicted"/>
<evidence type="ECO:0000259" key="5">
    <source>
        <dbReference type="PROSITE" id="PS50977"/>
    </source>
</evidence>
<sequence length="193" mass="21405">MAERMSQMLRSDARDNREHVLDAARELFAARGFDVPMREIARRAGVGPATLYRRFATKEELAAEVFGDEMRACHAIIEEGLADPDAWHGFCSVVERLCELHARNRGLTAAFSSTFPRAVDLAADRTRAMRLLGDLVRRAGDTGRLRPDVTVDDIVLVLAANNGIHATAMSVRVNASRRFAALAIRAFEEPESR</sequence>
<keyword evidence="3" id="KW-0804">Transcription</keyword>
<dbReference type="InterPro" id="IPR050109">
    <property type="entry name" value="HTH-type_TetR-like_transc_reg"/>
</dbReference>